<dbReference type="EMBL" id="KV949402">
    <property type="protein sequence ID" value="PIO25348.1"/>
    <property type="molecule type" value="Genomic_DNA"/>
</dbReference>
<evidence type="ECO:0000313" key="8">
    <source>
        <dbReference type="EMBL" id="PIO25348.1"/>
    </source>
</evidence>
<keyword evidence="3" id="KW-0722">Serine protease inhibitor</keyword>
<evidence type="ECO:0000256" key="5">
    <source>
        <dbReference type="ARBA" id="ARBA00023180"/>
    </source>
</evidence>
<evidence type="ECO:0000256" key="3">
    <source>
        <dbReference type="ARBA" id="ARBA00022900"/>
    </source>
</evidence>
<dbReference type="Gene3D" id="4.10.410.10">
    <property type="entry name" value="Pancreatic trypsin inhibitor Kunitz domain"/>
    <property type="match status" value="2"/>
</dbReference>
<dbReference type="PROSITE" id="PS00280">
    <property type="entry name" value="BPTI_KUNITZ_1"/>
    <property type="match status" value="2"/>
</dbReference>
<keyword evidence="5" id="KW-0325">Glycoprotein</keyword>
<feature type="region of interest" description="Disordered" evidence="6">
    <location>
        <begin position="26"/>
        <end position="46"/>
    </location>
</feature>
<dbReference type="InterPro" id="IPR002223">
    <property type="entry name" value="Kunitz_BPTI"/>
</dbReference>
<dbReference type="PANTHER" id="PTHR46676">
    <property type="entry name" value="PROTEIN AMBP"/>
    <property type="match status" value="1"/>
</dbReference>
<feature type="domain" description="BPTI/Kunitz inhibitor" evidence="7">
    <location>
        <begin position="56"/>
        <end position="106"/>
    </location>
</feature>
<proteinExistence type="predicted"/>
<dbReference type="CDD" id="cd22597">
    <property type="entry name" value="Kunitz_bikunin_2-like"/>
    <property type="match status" value="1"/>
</dbReference>
<dbReference type="Proteomes" id="UP000228934">
    <property type="component" value="Unassembled WGS sequence"/>
</dbReference>
<evidence type="ECO:0000256" key="1">
    <source>
        <dbReference type="ARBA" id="ARBA00022690"/>
    </source>
</evidence>
<dbReference type="SUPFAM" id="SSF57362">
    <property type="entry name" value="BPTI-like"/>
    <property type="match status" value="2"/>
</dbReference>
<protein>
    <recommendedName>
        <fullName evidence="7">BPTI/Kunitz inhibitor domain-containing protein</fullName>
    </recommendedName>
</protein>
<keyword evidence="2" id="KW-0677">Repeat</keyword>
<evidence type="ECO:0000256" key="2">
    <source>
        <dbReference type="ARBA" id="ARBA00022737"/>
    </source>
</evidence>
<evidence type="ECO:0000313" key="9">
    <source>
        <dbReference type="Proteomes" id="UP000228934"/>
    </source>
</evidence>
<dbReference type="PANTHER" id="PTHR46676:SF1">
    <property type="entry name" value="PROTEIN AMBP"/>
    <property type="match status" value="1"/>
</dbReference>
<accession>A0A2G9RBQ5</accession>
<dbReference type="InterPro" id="IPR029856">
    <property type="entry name" value="AMBP"/>
</dbReference>
<dbReference type="SMART" id="SM00131">
    <property type="entry name" value="KU"/>
    <property type="match status" value="2"/>
</dbReference>
<feature type="non-terminal residue" evidence="8">
    <location>
        <position position="167"/>
    </location>
</feature>
<dbReference type="AlphaFoldDB" id="A0A2G9RBQ5"/>
<dbReference type="PROSITE" id="PS50279">
    <property type="entry name" value="BPTI_KUNITZ_2"/>
    <property type="match status" value="2"/>
</dbReference>
<gene>
    <name evidence="8" type="ORF">AB205_0215960</name>
</gene>
<evidence type="ECO:0000256" key="6">
    <source>
        <dbReference type="SAM" id="MobiDB-lite"/>
    </source>
</evidence>
<keyword evidence="4" id="KW-1015">Disulfide bond</keyword>
<dbReference type="InterPro" id="IPR020901">
    <property type="entry name" value="Prtase_inh_Kunz-CS"/>
</dbReference>
<sequence>MHPEKASTTTCIGECTPGDLEVKHERRAARAVATEEEEGSGGMDNSPFTKNKAGSCHMPPAAGPCLGSNDRFFYNASSMACEKFKYGGCLGNPNNFFTERECLQTCRTEAACRLPIAKGPCKLSETRWAFDSDQGKCIIFHYGGCKGNGNHFYTEKECKEYCGVPTG</sequence>
<organism evidence="8 9">
    <name type="scientific">Aquarana catesbeiana</name>
    <name type="common">American bullfrog</name>
    <name type="synonym">Rana catesbeiana</name>
    <dbReference type="NCBI Taxonomy" id="8400"/>
    <lineage>
        <taxon>Eukaryota</taxon>
        <taxon>Metazoa</taxon>
        <taxon>Chordata</taxon>
        <taxon>Craniata</taxon>
        <taxon>Vertebrata</taxon>
        <taxon>Euteleostomi</taxon>
        <taxon>Amphibia</taxon>
        <taxon>Batrachia</taxon>
        <taxon>Anura</taxon>
        <taxon>Neobatrachia</taxon>
        <taxon>Ranoidea</taxon>
        <taxon>Ranidae</taxon>
        <taxon>Aquarana</taxon>
    </lineage>
</organism>
<dbReference type="InterPro" id="IPR036880">
    <property type="entry name" value="Kunitz_BPTI_sf"/>
</dbReference>
<dbReference type="PRINTS" id="PR00759">
    <property type="entry name" value="BASICPTASE"/>
</dbReference>
<keyword evidence="1" id="KW-0646">Protease inhibitor</keyword>
<keyword evidence="9" id="KW-1185">Reference proteome</keyword>
<dbReference type="OrthoDB" id="196393at2759"/>
<evidence type="ECO:0000256" key="4">
    <source>
        <dbReference type="ARBA" id="ARBA00023157"/>
    </source>
</evidence>
<feature type="domain" description="BPTI/Kunitz inhibitor" evidence="7">
    <location>
        <begin position="112"/>
        <end position="162"/>
    </location>
</feature>
<evidence type="ECO:0000259" key="7">
    <source>
        <dbReference type="PROSITE" id="PS50279"/>
    </source>
</evidence>
<dbReference type="GO" id="GO:0004867">
    <property type="term" value="F:serine-type endopeptidase inhibitor activity"/>
    <property type="evidence" value="ECO:0007669"/>
    <property type="project" value="UniProtKB-KW"/>
</dbReference>
<name>A0A2G9RBQ5_AQUCT</name>
<dbReference type="Pfam" id="PF00014">
    <property type="entry name" value="Kunitz_BPTI"/>
    <property type="match status" value="2"/>
</dbReference>
<reference evidence="9" key="1">
    <citation type="journal article" date="2017" name="Nat. Commun.">
        <title>The North American bullfrog draft genome provides insight into hormonal regulation of long noncoding RNA.</title>
        <authorList>
            <person name="Hammond S.A."/>
            <person name="Warren R.L."/>
            <person name="Vandervalk B.P."/>
            <person name="Kucuk E."/>
            <person name="Khan H."/>
            <person name="Gibb E.A."/>
            <person name="Pandoh P."/>
            <person name="Kirk H."/>
            <person name="Zhao Y."/>
            <person name="Jones M."/>
            <person name="Mungall A.J."/>
            <person name="Coope R."/>
            <person name="Pleasance S."/>
            <person name="Moore R.A."/>
            <person name="Holt R.A."/>
            <person name="Round J.M."/>
            <person name="Ohora S."/>
            <person name="Walle B.V."/>
            <person name="Veldhoen N."/>
            <person name="Helbing C.C."/>
            <person name="Birol I."/>
        </authorList>
    </citation>
    <scope>NUCLEOTIDE SEQUENCE [LARGE SCALE GENOMIC DNA]</scope>
</reference>
<dbReference type="FunFam" id="4.10.410.10:FF:000010">
    <property type="entry name" value="Alpha1-microglobulin/bikunin (AMBP)"/>
    <property type="match status" value="1"/>
</dbReference>